<evidence type="ECO:0000313" key="2">
    <source>
        <dbReference type="Proteomes" id="UP000708208"/>
    </source>
</evidence>
<comment type="caution">
    <text evidence="1">The sequence shown here is derived from an EMBL/GenBank/DDBJ whole genome shotgun (WGS) entry which is preliminary data.</text>
</comment>
<dbReference type="EMBL" id="CAJVCH010219005">
    <property type="protein sequence ID" value="CAG7731737.1"/>
    <property type="molecule type" value="Genomic_DNA"/>
</dbReference>
<evidence type="ECO:0000313" key="1">
    <source>
        <dbReference type="EMBL" id="CAG7731737.1"/>
    </source>
</evidence>
<accession>A0A8J2K9C5</accession>
<keyword evidence="2" id="KW-1185">Reference proteome</keyword>
<dbReference type="Proteomes" id="UP000708208">
    <property type="component" value="Unassembled WGS sequence"/>
</dbReference>
<sequence>MYMRLHSERESAAVYGLTRSVLQRWKRRNVEEIPAVLSQGSIKRIFNAAQENLILQFIFELAEKFYAMTRRSLAELAYTLAEENSLPHKFKNGVAGCDWVASFLLWHKDTLSLRTGTPLSLIRVQSFTKQNVYRIFDILETIIAEKGFKAETIFNLDATGLSVVA</sequence>
<name>A0A8J2K9C5_9HEXA</name>
<gene>
    <name evidence="1" type="ORF">AFUS01_LOCUS20311</name>
</gene>
<dbReference type="AlphaFoldDB" id="A0A8J2K9C5"/>
<reference evidence="1" key="1">
    <citation type="submission" date="2021-06" db="EMBL/GenBank/DDBJ databases">
        <authorList>
            <person name="Hodson N. C."/>
            <person name="Mongue J. A."/>
            <person name="Jaron S. K."/>
        </authorList>
    </citation>
    <scope>NUCLEOTIDE SEQUENCE</scope>
</reference>
<protein>
    <submittedName>
        <fullName evidence="1">Uncharacterized protein</fullName>
    </submittedName>
</protein>
<feature type="non-terminal residue" evidence="1">
    <location>
        <position position="1"/>
    </location>
</feature>
<dbReference type="OrthoDB" id="8191755at2759"/>
<organism evidence="1 2">
    <name type="scientific">Allacma fusca</name>
    <dbReference type="NCBI Taxonomy" id="39272"/>
    <lineage>
        <taxon>Eukaryota</taxon>
        <taxon>Metazoa</taxon>
        <taxon>Ecdysozoa</taxon>
        <taxon>Arthropoda</taxon>
        <taxon>Hexapoda</taxon>
        <taxon>Collembola</taxon>
        <taxon>Symphypleona</taxon>
        <taxon>Sminthuridae</taxon>
        <taxon>Allacma</taxon>
    </lineage>
</organism>
<proteinExistence type="predicted"/>